<proteinExistence type="predicted"/>
<evidence type="ECO:0000256" key="6">
    <source>
        <dbReference type="SAM" id="MobiDB-lite"/>
    </source>
</evidence>
<dbReference type="InterPro" id="IPR015943">
    <property type="entry name" value="WD40/YVTN_repeat-like_dom_sf"/>
</dbReference>
<dbReference type="PANTHER" id="PTHR19848:SF0">
    <property type="entry name" value="NOTCHLESS PROTEIN HOMOLOG 1"/>
    <property type="match status" value="1"/>
</dbReference>
<gene>
    <name evidence="7" type="ORF">AB1Y20_021487</name>
</gene>
<dbReference type="Gene3D" id="2.130.10.10">
    <property type="entry name" value="YVTN repeat-like/Quinoprotein amine dehydrogenase"/>
    <property type="match status" value="4"/>
</dbReference>
<dbReference type="PRINTS" id="PR00320">
    <property type="entry name" value="GPROTEINBRPT"/>
</dbReference>
<evidence type="ECO:0000256" key="5">
    <source>
        <dbReference type="PROSITE-ProRule" id="PRU00221"/>
    </source>
</evidence>
<dbReference type="SMART" id="SM00320">
    <property type="entry name" value="WD40"/>
    <property type="match status" value="11"/>
</dbReference>
<evidence type="ECO:0000256" key="3">
    <source>
        <dbReference type="ARBA" id="ARBA00022737"/>
    </source>
</evidence>
<keyword evidence="2 5" id="KW-0853">WD repeat</keyword>
<dbReference type="Proteomes" id="UP001515480">
    <property type="component" value="Unassembled WGS sequence"/>
</dbReference>
<dbReference type="GO" id="GO:0005730">
    <property type="term" value="C:nucleolus"/>
    <property type="evidence" value="ECO:0007669"/>
    <property type="project" value="UniProtKB-SubCell"/>
</dbReference>
<comment type="subcellular location">
    <subcellularLocation>
        <location evidence="1">Nucleus</location>
        <location evidence="1">Nucleolus</location>
    </subcellularLocation>
</comment>
<dbReference type="AlphaFoldDB" id="A0AB34JM70"/>
<name>A0AB34JM70_PRYPA</name>
<keyword evidence="8" id="KW-1185">Reference proteome</keyword>
<feature type="repeat" description="WD" evidence="5">
    <location>
        <begin position="114"/>
        <end position="153"/>
    </location>
</feature>
<reference evidence="7 8" key="1">
    <citation type="journal article" date="2024" name="Science">
        <title>Giant polyketide synthase enzymes in the biosynthesis of giant marine polyether toxins.</title>
        <authorList>
            <person name="Fallon T.R."/>
            <person name="Shende V.V."/>
            <person name="Wierzbicki I.H."/>
            <person name="Pendleton A.L."/>
            <person name="Watervoot N.F."/>
            <person name="Auber R.P."/>
            <person name="Gonzalez D.J."/>
            <person name="Wisecaver J.H."/>
            <person name="Moore B.S."/>
        </authorList>
    </citation>
    <scope>NUCLEOTIDE SEQUENCE [LARGE SCALE GENOMIC DNA]</scope>
    <source>
        <strain evidence="7 8">12B1</strain>
    </source>
</reference>
<dbReference type="PROSITE" id="PS50294">
    <property type="entry name" value="WD_REPEATS_REGION"/>
    <property type="match status" value="5"/>
</dbReference>
<dbReference type="Pfam" id="PF00400">
    <property type="entry name" value="WD40"/>
    <property type="match status" value="9"/>
</dbReference>
<feature type="repeat" description="WD" evidence="5">
    <location>
        <begin position="62"/>
        <end position="100"/>
    </location>
</feature>
<dbReference type="PROSITE" id="PS00678">
    <property type="entry name" value="WD_REPEATS_1"/>
    <property type="match status" value="2"/>
</dbReference>
<dbReference type="CDD" id="cd00200">
    <property type="entry name" value="WD40"/>
    <property type="match status" value="1"/>
</dbReference>
<keyword evidence="3" id="KW-0677">Repeat</keyword>
<dbReference type="InterPro" id="IPR019775">
    <property type="entry name" value="WD40_repeat_CS"/>
</dbReference>
<feature type="region of interest" description="Disordered" evidence="6">
    <location>
        <begin position="678"/>
        <end position="714"/>
    </location>
</feature>
<dbReference type="EMBL" id="JBGBPQ010000007">
    <property type="protein sequence ID" value="KAL1521836.1"/>
    <property type="molecule type" value="Genomic_DNA"/>
</dbReference>
<evidence type="ECO:0000256" key="1">
    <source>
        <dbReference type="ARBA" id="ARBA00004604"/>
    </source>
</evidence>
<dbReference type="PANTHER" id="PTHR19848">
    <property type="entry name" value="WD40 REPEAT PROTEIN"/>
    <property type="match status" value="1"/>
</dbReference>
<feature type="repeat" description="WD" evidence="5">
    <location>
        <begin position="448"/>
        <end position="491"/>
    </location>
</feature>
<keyword evidence="4" id="KW-0539">Nucleus</keyword>
<evidence type="ECO:0008006" key="9">
    <source>
        <dbReference type="Google" id="ProtNLM"/>
    </source>
</evidence>
<dbReference type="InterPro" id="IPR020472">
    <property type="entry name" value="WD40_PAC1"/>
</dbReference>
<evidence type="ECO:0000256" key="2">
    <source>
        <dbReference type="ARBA" id="ARBA00022574"/>
    </source>
</evidence>
<feature type="repeat" description="WD" evidence="5">
    <location>
        <begin position="407"/>
        <end position="448"/>
    </location>
</feature>
<feature type="repeat" description="WD" evidence="5">
    <location>
        <begin position="497"/>
        <end position="538"/>
    </location>
</feature>
<evidence type="ECO:0000313" key="7">
    <source>
        <dbReference type="EMBL" id="KAL1521836.1"/>
    </source>
</evidence>
<feature type="repeat" description="WD" evidence="5">
    <location>
        <begin position="539"/>
        <end position="572"/>
    </location>
</feature>
<comment type="caution">
    <text evidence="7">The sequence shown here is derived from an EMBL/GenBank/DDBJ whole genome shotgun (WGS) entry which is preliminary data.</text>
</comment>
<dbReference type="InterPro" id="IPR036322">
    <property type="entry name" value="WD40_repeat_dom_sf"/>
</dbReference>
<sequence>MVVELIHAEAFQPHGATSEVVRCELLHKHRMIFAALSDGPIACWKRRVETATGHVDSKPQLLEGHTGKVICLVLAQQEDMGQEGYLLFSGGADRTVRVWDPSVRDLKKSCVQTLHGHGGSVTSIAYAQGVLVSCSTDRTIKVYKTDGGRELLLYPWFSLTQTLSDLNCWVNDVALNMGEGAALYVGDEQGALSAYRVMPATRETPLELRKWRRQPKAHTLGICRVMLVQEEQVIVTSSYDNSVRVFDSLAGSMLLAIQNIHKCRFTALHWDTRHQELVLGDDLGYIYFWNVTTEKCFKCERLCGPDTPAAGSLKGGPGACAITSLKTSSDELLVSTPGSCDVWLILRDVKYSEIKGHTGPVTTLCVSDIGAKQHSSGSGEAEVIYSASLDNTIRAWDPYDMAVLSILQEETSEISCLLVSSHCDFLITGNDDGSIRLWNPDSGSTISLSGHTNTVCCLDVGVRAGAELLLSSGFDGHVGVWDITKKRYTMPRLEAMFRAHFHEVLCLKINALNNTFITAGNDRQVHVWSLANYEQLARLEGHKDAVTCLALDGNFLLSSSDDGAIHMWDMHSYMALGVILAHESAVTGMIVVPENGYLVSCSTDRTVRVWDYGIGRELQVWRHPEEFRCVAHHRSTGHIIVGTEQHNIVSFPLHEVTTRLKEENMQRRELAERMVAEAESVVQGPAPAPALEDGVPENAQAKERGDTEVMSVLS</sequence>
<dbReference type="PROSITE" id="PS50082">
    <property type="entry name" value="WD_REPEATS_2"/>
    <property type="match status" value="7"/>
</dbReference>
<dbReference type="GO" id="GO:0000027">
    <property type="term" value="P:ribosomal large subunit assembly"/>
    <property type="evidence" value="ECO:0007669"/>
    <property type="project" value="TreeGrafter"/>
</dbReference>
<dbReference type="SUPFAM" id="SSF50978">
    <property type="entry name" value="WD40 repeat-like"/>
    <property type="match status" value="2"/>
</dbReference>
<organism evidence="7 8">
    <name type="scientific">Prymnesium parvum</name>
    <name type="common">Toxic golden alga</name>
    <dbReference type="NCBI Taxonomy" id="97485"/>
    <lineage>
        <taxon>Eukaryota</taxon>
        <taxon>Haptista</taxon>
        <taxon>Haptophyta</taxon>
        <taxon>Prymnesiophyceae</taxon>
        <taxon>Prymnesiales</taxon>
        <taxon>Prymnesiaceae</taxon>
        <taxon>Prymnesium</taxon>
    </lineage>
</organism>
<dbReference type="InterPro" id="IPR001680">
    <property type="entry name" value="WD40_rpt"/>
</dbReference>
<evidence type="ECO:0000256" key="4">
    <source>
        <dbReference type="ARBA" id="ARBA00023242"/>
    </source>
</evidence>
<protein>
    <recommendedName>
        <fullName evidence="9">Guanine nucleotide-binding protein subunit beta-like protein</fullName>
    </recommendedName>
</protein>
<accession>A0AB34JM70</accession>
<evidence type="ECO:0000313" key="8">
    <source>
        <dbReference type="Proteomes" id="UP001515480"/>
    </source>
</evidence>
<feature type="repeat" description="WD" evidence="5">
    <location>
        <begin position="579"/>
        <end position="620"/>
    </location>
</feature>